<dbReference type="Proteomes" id="UP000183080">
    <property type="component" value="Unassembled WGS sequence"/>
</dbReference>
<name>A0A1J5TUE7_9ARCH</name>
<keyword evidence="2" id="KW-0238">DNA-binding</keyword>
<proteinExistence type="predicted"/>
<keyword evidence="1" id="KW-0805">Transcription regulation</keyword>
<accession>A0A1J5TUE7</accession>
<dbReference type="PRINTS" id="PR00778">
    <property type="entry name" value="HTHARSR"/>
</dbReference>
<sequence>MDAVIFKALGNITRLKIIEMLMIKEHNVSDLTKISKKDQTTVSRHLANLKEAKIISQKRIGRNKIYAIKDSKMKAWLNMAIQNNNKPEENTPLRDKIKDFLTNQEK</sequence>
<dbReference type="SUPFAM" id="SSF46785">
    <property type="entry name" value="Winged helix' DNA-binding domain"/>
    <property type="match status" value="1"/>
</dbReference>
<dbReference type="SMART" id="SM00418">
    <property type="entry name" value="HTH_ARSR"/>
    <property type="match status" value="1"/>
</dbReference>
<organism evidence="5 6">
    <name type="scientific">Marine Group III euryarchaeote CG-Epi1</name>
    <dbReference type="NCBI Taxonomy" id="1888995"/>
    <lineage>
        <taxon>Archaea</taxon>
        <taxon>Methanobacteriati</taxon>
        <taxon>Thermoplasmatota</taxon>
        <taxon>Thermoplasmata</taxon>
        <taxon>Candidatus Thermoprofundales</taxon>
    </lineage>
</organism>
<protein>
    <recommendedName>
        <fullName evidence="4">HTH arsR-type domain-containing protein</fullName>
    </recommendedName>
</protein>
<evidence type="ECO:0000313" key="6">
    <source>
        <dbReference type="Proteomes" id="UP000183080"/>
    </source>
</evidence>
<dbReference type="Gene3D" id="1.10.10.10">
    <property type="entry name" value="Winged helix-like DNA-binding domain superfamily/Winged helix DNA-binding domain"/>
    <property type="match status" value="1"/>
</dbReference>
<dbReference type="InterPro" id="IPR036390">
    <property type="entry name" value="WH_DNA-bd_sf"/>
</dbReference>
<dbReference type="AlphaFoldDB" id="A0A1J5TUE7"/>
<dbReference type="InterPro" id="IPR011991">
    <property type="entry name" value="ArsR-like_HTH"/>
</dbReference>
<dbReference type="InterPro" id="IPR051011">
    <property type="entry name" value="Metal_resp_trans_reg"/>
</dbReference>
<dbReference type="PANTHER" id="PTHR43132:SF2">
    <property type="entry name" value="ARSENICAL RESISTANCE OPERON REPRESSOR ARSR-RELATED"/>
    <property type="match status" value="1"/>
</dbReference>
<dbReference type="InterPro" id="IPR036388">
    <property type="entry name" value="WH-like_DNA-bd_sf"/>
</dbReference>
<dbReference type="PANTHER" id="PTHR43132">
    <property type="entry name" value="ARSENICAL RESISTANCE OPERON REPRESSOR ARSR-RELATED"/>
    <property type="match status" value="1"/>
</dbReference>
<dbReference type="InterPro" id="IPR001845">
    <property type="entry name" value="HTH_ArsR_DNA-bd_dom"/>
</dbReference>
<evidence type="ECO:0000256" key="2">
    <source>
        <dbReference type="ARBA" id="ARBA00023125"/>
    </source>
</evidence>
<dbReference type="EMBL" id="MIZA01000014">
    <property type="protein sequence ID" value="OIR20117.1"/>
    <property type="molecule type" value="Genomic_DNA"/>
</dbReference>
<evidence type="ECO:0000313" key="5">
    <source>
        <dbReference type="EMBL" id="OIR20117.1"/>
    </source>
</evidence>
<dbReference type="PROSITE" id="PS50987">
    <property type="entry name" value="HTH_ARSR_2"/>
    <property type="match status" value="1"/>
</dbReference>
<dbReference type="CDD" id="cd00090">
    <property type="entry name" value="HTH_ARSR"/>
    <property type="match status" value="1"/>
</dbReference>
<gene>
    <name evidence="5" type="ORF">BD935_05180</name>
</gene>
<keyword evidence="3" id="KW-0804">Transcription</keyword>
<dbReference type="STRING" id="1888995.BD935_05180"/>
<dbReference type="Pfam" id="PF01022">
    <property type="entry name" value="HTH_5"/>
    <property type="match status" value="1"/>
</dbReference>
<reference evidence="5 6" key="1">
    <citation type="submission" date="2016-08" db="EMBL/GenBank/DDBJ databases">
        <title>New Insights into Marine Group III Euryarchaeota, from dark to light.</title>
        <authorList>
            <person name="Haro-Moreno J.M."/>
            <person name="Rodriguez-Valera F."/>
            <person name="Lopez-Garcia P."/>
            <person name="Moreira D."/>
            <person name="Martin-Cuadrado A.B."/>
        </authorList>
    </citation>
    <scope>NUCLEOTIDE SEQUENCE [LARGE SCALE GENOMIC DNA]</scope>
    <source>
        <strain evidence="5">CG-Epi1</strain>
    </source>
</reference>
<dbReference type="GO" id="GO:0003700">
    <property type="term" value="F:DNA-binding transcription factor activity"/>
    <property type="evidence" value="ECO:0007669"/>
    <property type="project" value="InterPro"/>
</dbReference>
<feature type="domain" description="HTH arsR-type" evidence="4">
    <location>
        <begin position="1"/>
        <end position="88"/>
    </location>
</feature>
<dbReference type="GO" id="GO:0003677">
    <property type="term" value="F:DNA binding"/>
    <property type="evidence" value="ECO:0007669"/>
    <property type="project" value="UniProtKB-KW"/>
</dbReference>
<evidence type="ECO:0000259" key="4">
    <source>
        <dbReference type="PROSITE" id="PS50987"/>
    </source>
</evidence>
<comment type="caution">
    <text evidence="5">The sequence shown here is derived from an EMBL/GenBank/DDBJ whole genome shotgun (WGS) entry which is preliminary data.</text>
</comment>
<dbReference type="NCBIfam" id="NF033788">
    <property type="entry name" value="HTH_metalloreg"/>
    <property type="match status" value="1"/>
</dbReference>
<evidence type="ECO:0000256" key="1">
    <source>
        <dbReference type="ARBA" id="ARBA00023015"/>
    </source>
</evidence>
<evidence type="ECO:0000256" key="3">
    <source>
        <dbReference type="ARBA" id="ARBA00023163"/>
    </source>
</evidence>